<sequence length="278" mass="30136">MGTLESGSSAETYSSAATASGAAVAANLTSRYNDTRQSCGKASMPAFLCAGIMLRATVPSTQFSSWNPSPRSQTSGGVSFSYLRKDAKFASMVYLYKNGFVLAPVLARPTGTRQIEVLCSFPIDGATDQREDPGCGLYKPRPARSNRCQSQGITTGDQWLANFRTNNALCSFDVRDSMNNLGADSFYQTIRAHNLGNFMAGRHEYIELILATWPQNIPRELPIEAFFYISGGLPGAQHDQTDYFAKTGGAVVPIIKLTMPTATTDAVFTYIAADQVKR</sequence>
<dbReference type="PATRIC" id="fig|294.133.peg.3472"/>
<proteinExistence type="predicted"/>
<dbReference type="EMBL" id="LACH01000041">
    <property type="protein sequence ID" value="KJZ64278.1"/>
    <property type="molecule type" value="Genomic_DNA"/>
</dbReference>
<comment type="caution">
    <text evidence="1">The sequence shown here is derived from an EMBL/GenBank/DDBJ whole genome shotgun (WGS) entry which is preliminary data.</text>
</comment>
<evidence type="ECO:0000313" key="2">
    <source>
        <dbReference type="Proteomes" id="UP000033400"/>
    </source>
</evidence>
<organism evidence="1 2">
    <name type="scientific">Pseudomonas fluorescens</name>
    <dbReference type="NCBI Taxonomy" id="294"/>
    <lineage>
        <taxon>Bacteria</taxon>
        <taxon>Pseudomonadati</taxon>
        <taxon>Pseudomonadota</taxon>
        <taxon>Gammaproteobacteria</taxon>
        <taxon>Pseudomonadales</taxon>
        <taxon>Pseudomonadaceae</taxon>
        <taxon>Pseudomonas</taxon>
    </lineage>
</organism>
<name>A0A0F4V5Z6_PSEFL</name>
<evidence type="ECO:0000313" key="1">
    <source>
        <dbReference type="EMBL" id="KJZ64278.1"/>
    </source>
</evidence>
<dbReference type="Proteomes" id="UP000033400">
    <property type="component" value="Unassembled WGS sequence"/>
</dbReference>
<gene>
    <name evidence="1" type="ORF">VD17_18695</name>
</gene>
<dbReference type="AlphaFoldDB" id="A0A0F4V5Z6"/>
<protein>
    <recommendedName>
        <fullName evidence="3">Halovibrin HvnA</fullName>
    </recommendedName>
</protein>
<evidence type="ECO:0008006" key="3">
    <source>
        <dbReference type="Google" id="ProtNLM"/>
    </source>
</evidence>
<accession>A0A0F4V5Z6</accession>
<reference evidence="1 2" key="1">
    <citation type="submission" date="2015-03" db="EMBL/GenBank/DDBJ databases">
        <title>Comparative genomics of Pseudomonas insights into diversity of traits involved in vanlence and defense.</title>
        <authorList>
            <person name="Qin Y."/>
        </authorList>
    </citation>
    <scope>NUCLEOTIDE SEQUENCE [LARGE SCALE GENOMIC DNA]</scope>
    <source>
        <strain evidence="1 2">H24</strain>
    </source>
</reference>